<dbReference type="GO" id="GO:0006508">
    <property type="term" value="P:proteolysis"/>
    <property type="evidence" value="ECO:0007669"/>
    <property type="project" value="InterPro"/>
</dbReference>
<comment type="similarity">
    <text evidence="1">Belongs to the peptidase S10 family.</text>
</comment>
<dbReference type="WBParaSite" id="PDA_v2.g21199.t1">
    <property type="protein sequence ID" value="PDA_v2.g21199.t1"/>
    <property type="gene ID" value="PDA_v2.g21199"/>
</dbReference>
<dbReference type="SUPFAM" id="SSF53474">
    <property type="entry name" value="alpha/beta-Hydrolases"/>
    <property type="match status" value="1"/>
</dbReference>
<reference evidence="3" key="1">
    <citation type="submission" date="2022-11" db="UniProtKB">
        <authorList>
            <consortium name="WormBaseParasite"/>
        </authorList>
    </citation>
    <scope>IDENTIFICATION</scope>
</reference>
<dbReference type="InterPro" id="IPR001563">
    <property type="entry name" value="Peptidase_S10"/>
</dbReference>
<keyword evidence="2" id="KW-1185">Reference proteome</keyword>
<dbReference type="AlphaFoldDB" id="A0A914PSR2"/>
<accession>A0A914PSR2</accession>
<name>A0A914PSR2_9BILA</name>
<evidence type="ECO:0000313" key="3">
    <source>
        <dbReference type="WBParaSite" id="PDA_v2.g21199.t1"/>
    </source>
</evidence>
<dbReference type="Gene3D" id="3.40.50.1820">
    <property type="entry name" value="alpha/beta hydrolase"/>
    <property type="match status" value="1"/>
</dbReference>
<organism evidence="2 3">
    <name type="scientific">Panagrolaimus davidi</name>
    <dbReference type="NCBI Taxonomy" id="227884"/>
    <lineage>
        <taxon>Eukaryota</taxon>
        <taxon>Metazoa</taxon>
        <taxon>Ecdysozoa</taxon>
        <taxon>Nematoda</taxon>
        <taxon>Chromadorea</taxon>
        <taxon>Rhabditida</taxon>
        <taxon>Tylenchina</taxon>
        <taxon>Panagrolaimomorpha</taxon>
        <taxon>Panagrolaimoidea</taxon>
        <taxon>Panagrolaimidae</taxon>
        <taxon>Panagrolaimus</taxon>
    </lineage>
</organism>
<dbReference type="GO" id="GO:0004185">
    <property type="term" value="F:serine-type carboxypeptidase activity"/>
    <property type="evidence" value="ECO:0007669"/>
    <property type="project" value="InterPro"/>
</dbReference>
<dbReference type="Proteomes" id="UP000887578">
    <property type="component" value="Unplaced"/>
</dbReference>
<sequence>MNGKIRQKFGSTIPANIRFGAQSDAVFNHQMEDFMTPNYETVDNLLKRGVNVTVFNGQLDLICNTLGVERWLKRLQWEDRDEFLNSTKTSFSSSDQSQVWGFQKGFKNLKFFYILRAGHMVASDAPWPALEVVKKITGTA</sequence>
<evidence type="ECO:0000256" key="1">
    <source>
        <dbReference type="ARBA" id="ARBA00009431"/>
    </source>
</evidence>
<evidence type="ECO:0000313" key="2">
    <source>
        <dbReference type="Proteomes" id="UP000887578"/>
    </source>
</evidence>
<dbReference type="InterPro" id="IPR029058">
    <property type="entry name" value="AB_hydrolase_fold"/>
</dbReference>
<dbReference type="Pfam" id="PF00450">
    <property type="entry name" value="Peptidase_S10"/>
    <property type="match status" value="1"/>
</dbReference>
<proteinExistence type="inferred from homology"/>
<protein>
    <submittedName>
        <fullName evidence="3">Serine carboxypeptidase</fullName>
    </submittedName>
</protein>